<gene>
    <name evidence="5" type="ORF">SAMN04244550_02638</name>
</gene>
<protein>
    <submittedName>
        <fullName evidence="5">Transferase hexapeptide (Six repeat-containing protein)</fullName>
    </submittedName>
</protein>
<dbReference type="SUPFAM" id="SSF51161">
    <property type="entry name" value="Trimeric LpxA-like enzymes"/>
    <property type="match status" value="1"/>
</dbReference>
<keyword evidence="2 5" id="KW-0808">Transferase</keyword>
<evidence type="ECO:0000256" key="3">
    <source>
        <dbReference type="ARBA" id="ARBA00022737"/>
    </source>
</evidence>
<dbReference type="NCBIfam" id="TIGR03308">
    <property type="entry name" value="phn_thr-fam"/>
    <property type="match status" value="1"/>
</dbReference>
<keyword evidence="4" id="KW-0012">Acyltransferase</keyword>
<dbReference type="Proteomes" id="UP000183812">
    <property type="component" value="Unassembled WGS sequence"/>
</dbReference>
<accession>A0A1G7N240</accession>
<dbReference type="AlphaFoldDB" id="A0A1G7N240"/>
<dbReference type="PANTHER" id="PTHR43300">
    <property type="entry name" value="ACETYLTRANSFERASE"/>
    <property type="match status" value="1"/>
</dbReference>
<dbReference type="PANTHER" id="PTHR43300:SF11">
    <property type="entry name" value="ACETYLTRANSFERASE RV3034C-RELATED"/>
    <property type="match status" value="1"/>
</dbReference>
<dbReference type="InterPro" id="IPR001451">
    <property type="entry name" value="Hexapep"/>
</dbReference>
<dbReference type="InterPro" id="IPR050179">
    <property type="entry name" value="Trans_hexapeptide_repeat"/>
</dbReference>
<dbReference type="Gene3D" id="2.160.10.10">
    <property type="entry name" value="Hexapeptide repeat proteins"/>
    <property type="match status" value="1"/>
</dbReference>
<evidence type="ECO:0000256" key="1">
    <source>
        <dbReference type="ARBA" id="ARBA00007274"/>
    </source>
</evidence>
<evidence type="ECO:0000313" key="5">
    <source>
        <dbReference type="EMBL" id="SDF68084.1"/>
    </source>
</evidence>
<proteinExistence type="inferred from homology"/>
<dbReference type="OrthoDB" id="9815592at2"/>
<name>A0A1G7N240_RHOCA</name>
<dbReference type="PROSITE" id="PS00101">
    <property type="entry name" value="HEXAPEP_TRANSFERASES"/>
    <property type="match status" value="1"/>
</dbReference>
<sequence>MPKLHPVTPRIAPDCEIVNASFGGWVEVGRGSRLIHVEMGDYSYCDRFADIANTTVGKFANIAAMTRIGPTDHPFRNAAQHHFLYRSSYYWDDVGDDAGFFAQRAGRRIHLGADCWIGHGAIIKPEVTVGIGAIVAAGAVVTRDVPPFVIVAGCPAVPLRMRFSETVAERLLALAWWDWDHATLRARLHDFRALPAEEFLDRYEGLPG</sequence>
<evidence type="ECO:0000256" key="2">
    <source>
        <dbReference type="ARBA" id="ARBA00022679"/>
    </source>
</evidence>
<reference evidence="5 6" key="1">
    <citation type="submission" date="2016-10" db="EMBL/GenBank/DDBJ databases">
        <authorList>
            <person name="de Groot N.N."/>
        </authorList>
    </citation>
    <scope>NUCLEOTIDE SEQUENCE [LARGE SCALE GENOMIC DNA]</scope>
    <source>
        <strain evidence="6">DSM 938 / 37b4</strain>
    </source>
</reference>
<dbReference type="CDD" id="cd03349">
    <property type="entry name" value="LbH_XAT"/>
    <property type="match status" value="1"/>
</dbReference>
<evidence type="ECO:0000256" key="4">
    <source>
        <dbReference type="ARBA" id="ARBA00023315"/>
    </source>
</evidence>
<comment type="similarity">
    <text evidence="1">Belongs to the transferase hexapeptide repeat family.</text>
</comment>
<evidence type="ECO:0000313" key="6">
    <source>
        <dbReference type="Proteomes" id="UP000183812"/>
    </source>
</evidence>
<dbReference type="InterPro" id="IPR018357">
    <property type="entry name" value="Hexapep_transf_CS"/>
</dbReference>
<dbReference type="InterPro" id="IPR011004">
    <property type="entry name" value="Trimer_LpxA-like_sf"/>
</dbReference>
<keyword evidence="3" id="KW-0677">Repeat</keyword>
<organism evidence="5 6">
    <name type="scientific">Rhodobacter capsulatus</name>
    <name type="common">Rhodopseudomonas capsulata</name>
    <dbReference type="NCBI Taxonomy" id="1061"/>
    <lineage>
        <taxon>Bacteria</taxon>
        <taxon>Pseudomonadati</taxon>
        <taxon>Pseudomonadota</taxon>
        <taxon>Alphaproteobacteria</taxon>
        <taxon>Rhodobacterales</taxon>
        <taxon>Rhodobacter group</taxon>
        <taxon>Rhodobacter</taxon>
    </lineage>
</organism>
<dbReference type="InterPro" id="IPR017694">
    <property type="entry name" value="Phosphonate_tfrase_rpt"/>
</dbReference>
<dbReference type="Pfam" id="PF00132">
    <property type="entry name" value="Hexapep"/>
    <property type="match status" value="1"/>
</dbReference>
<dbReference type="GO" id="GO:0016746">
    <property type="term" value="F:acyltransferase activity"/>
    <property type="evidence" value="ECO:0007669"/>
    <property type="project" value="UniProtKB-KW"/>
</dbReference>
<dbReference type="EMBL" id="FNAY01000015">
    <property type="protein sequence ID" value="SDF68084.1"/>
    <property type="molecule type" value="Genomic_DNA"/>
</dbReference>
<dbReference type="RefSeq" id="WP_074554975.1">
    <property type="nucleotide sequence ID" value="NZ_CP119563.1"/>
</dbReference>